<reference evidence="2" key="1">
    <citation type="submission" date="2020-08" db="EMBL/GenBank/DDBJ databases">
        <title>Genome sequencing and assembly of the red palm weevil Rhynchophorus ferrugineus.</title>
        <authorList>
            <person name="Dias G.B."/>
            <person name="Bergman C.M."/>
            <person name="Manee M."/>
        </authorList>
    </citation>
    <scope>NUCLEOTIDE SEQUENCE</scope>
    <source>
        <strain evidence="2">AA-2017</strain>
        <tissue evidence="2">Whole larva</tissue>
    </source>
</reference>
<protein>
    <submittedName>
        <fullName evidence="2">Uncharacterized protein</fullName>
    </submittedName>
</protein>
<sequence length="66" mass="7176">MGITSTNTCGTRAALSNTRRTDTSIATVQASYASASEDSEQNTELRIYVIVRAPPGGEPLDRYHWS</sequence>
<evidence type="ECO:0000313" key="2">
    <source>
        <dbReference type="EMBL" id="KAF7267882.1"/>
    </source>
</evidence>
<name>A0A834I6D0_RHYFE</name>
<comment type="caution">
    <text evidence="2">The sequence shown here is derived from an EMBL/GenBank/DDBJ whole genome shotgun (WGS) entry which is preliminary data.</text>
</comment>
<dbReference type="Proteomes" id="UP000625711">
    <property type="component" value="Unassembled WGS sequence"/>
</dbReference>
<dbReference type="AlphaFoldDB" id="A0A834I6D0"/>
<accession>A0A834I6D0</accession>
<evidence type="ECO:0000313" key="3">
    <source>
        <dbReference type="Proteomes" id="UP000625711"/>
    </source>
</evidence>
<feature type="region of interest" description="Disordered" evidence="1">
    <location>
        <begin position="1"/>
        <end position="21"/>
    </location>
</feature>
<evidence type="ECO:0000256" key="1">
    <source>
        <dbReference type="SAM" id="MobiDB-lite"/>
    </source>
</evidence>
<organism evidence="2 3">
    <name type="scientific">Rhynchophorus ferrugineus</name>
    <name type="common">Red palm weevil</name>
    <name type="synonym">Curculio ferrugineus</name>
    <dbReference type="NCBI Taxonomy" id="354439"/>
    <lineage>
        <taxon>Eukaryota</taxon>
        <taxon>Metazoa</taxon>
        <taxon>Ecdysozoa</taxon>
        <taxon>Arthropoda</taxon>
        <taxon>Hexapoda</taxon>
        <taxon>Insecta</taxon>
        <taxon>Pterygota</taxon>
        <taxon>Neoptera</taxon>
        <taxon>Endopterygota</taxon>
        <taxon>Coleoptera</taxon>
        <taxon>Polyphaga</taxon>
        <taxon>Cucujiformia</taxon>
        <taxon>Curculionidae</taxon>
        <taxon>Dryophthorinae</taxon>
        <taxon>Rhynchophorus</taxon>
    </lineage>
</organism>
<keyword evidence="3" id="KW-1185">Reference proteome</keyword>
<gene>
    <name evidence="2" type="ORF">GWI33_018929</name>
</gene>
<proteinExistence type="predicted"/>
<dbReference type="EMBL" id="JAACXV010014373">
    <property type="protein sequence ID" value="KAF7267882.1"/>
    <property type="molecule type" value="Genomic_DNA"/>
</dbReference>